<dbReference type="PANTHER" id="PTHR43163:SF3">
    <property type="entry name" value="PEPTIDE ABC TRANSPORTER PERMEASE PROTEIN"/>
    <property type="match status" value="1"/>
</dbReference>
<evidence type="ECO:0000256" key="7">
    <source>
        <dbReference type="RuleBase" id="RU363032"/>
    </source>
</evidence>
<evidence type="ECO:0000313" key="10">
    <source>
        <dbReference type="Proteomes" id="UP000537260"/>
    </source>
</evidence>
<dbReference type="EMBL" id="JACCFM010000001">
    <property type="protein sequence ID" value="NYJ21344.1"/>
    <property type="molecule type" value="Genomic_DNA"/>
</dbReference>
<keyword evidence="3" id="KW-1003">Cell membrane</keyword>
<dbReference type="Gene3D" id="1.10.3720.10">
    <property type="entry name" value="MetI-like"/>
    <property type="match status" value="1"/>
</dbReference>
<comment type="similarity">
    <text evidence="7">Belongs to the binding-protein-dependent transport system permease family.</text>
</comment>
<reference evidence="9 10" key="1">
    <citation type="submission" date="2020-07" db="EMBL/GenBank/DDBJ databases">
        <title>Sequencing the genomes of 1000 actinobacteria strains.</title>
        <authorList>
            <person name="Klenk H.-P."/>
        </authorList>
    </citation>
    <scope>NUCLEOTIDE SEQUENCE [LARGE SCALE GENOMIC DNA]</scope>
    <source>
        <strain evidence="9 10">LI1</strain>
    </source>
</reference>
<keyword evidence="10" id="KW-1185">Reference proteome</keyword>
<protein>
    <submittedName>
        <fullName evidence="9">Peptide/nickel transport system permease protein</fullName>
    </submittedName>
</protein>
<evidence type="ECO:0000256" key="6">
    <source>
        <dbReference type="ARBA" id="ARBA00023136"/>
    </source>
</evidence>
<name>A0A7Z0EI89_9MICO</name>
<comment type="caution">
    <text evidence="9">The sequence shown here is derived from an EMBL/GenBank/DDBJ whole genome shotgun (WGS) entry which is preliminary data.</text>
</comment>
<feature type="transmembrane region" description="Helical" evidence="7">
    <location>
        <begin position="7"/>
        <end position="26"/>
    </location>
</feature>
<gene>
    <name evidence="9" type="ORF">HNR05_003135</name>
</gene>
<dbReference type="CDD" id="cd06261">
    <property type="entry name" value="TM_PBP2"/>
    <property type="match status" value="1"/>
</dbReference>
<accession>A0A7Z0EI89</accession>
<keyword evidence="5 7" id="KW-1133">Transmembrane helix</keyword>
<sequence length="315" mass="33765">MKRFGLRALHLFVVLILVTFLVSVMLEFLPGDPAVVIAGENATPEQVELVRQKLNLDQPVIARYFLWASHVLQGDLGVSFRTTQPVGEAIAQRLPVSLELMVLAQIIALIMAVPMAVWAAYRPRSTVGRIATPTSVLMISTPEFVIALMLILGGAMVLGWFPATGFVPLAAGLGLNLISLALPALAVAAEPAGTYSRILRADMSRTFDEDFMLAAKAKGMTIPNILFRQALRPSSLSLVTLAGLNTARLLGSVVVIESLFGIPGIGRLLVESVNNSDFVTVQGVVCVIALTYVIVNALTDLSYAIIDPRVRHAVA</sequence>
<evidence type="ECO:0000256" key="4">
    <source>
        <dbReference type="ARBA" id="ARBA00022692"/>
    </source>
</evidence>
<dbReference type="PROSITE" id="PS50928">
    <property type="entry name" value="ABC_TM1"/>
    <property type="match status" value="1"/>
</dbReference>
<dbReference type="GO" id="GO:0005886">
    <property type="term" value="C:plasma membrane"/>
    <property type="evidence" value="ECO:0007669"/>
    <property type="project" value="UniProtKB-SubCell"/>
</dbReference>
<feature type="transmembrane region" description="Helical" evidence="7">
    <location>
        <begin position="169"/>
        <end position="189"/>
    </location>
</feature>
<dbReference type="Pfam" id="PF19300">
    <property type="entry name" value="BPD_transp_1_N"/>
    <property type="match status" value="1"/>
</dbReference>
<dbReference type="RefSeq" id="WP_179579953.1">
    <property type="nucleotide sequence ID" value="NZ_JACCFM010000001.1"/>
</dbReference>
<dbReference type="SUPFAM" id="SSF161098">
    <property type="entry name" value="MetI-like"/>
    <property type="match status" value="1"/>
</dbReference>
<dbReference type="GO" id="GO:0055085">
    <property type="term" value="P:transmembrane transport"/>
    <property type="evidence" value="ECO:0007669"/>
    <property type="project" value="InterPro"/>
</dbReference>
<feature type="domain" description="ABC transmembrane type-1" evidence="8">
    <location>
        <begin position="94"/>
        <end position="303"/>
    </location>
</feature>
<feature type="transmembrane region" description="Helical" evidence="7">
    <location>
        <begin position="102"/>
        <end position="121"/>
    </location>
</feature>
<feature type="transmembrane region" description="Helical" evidence="7">
    <location>
        <begin position="280"/>
        <end position="299"/>
    </location>
</feature>
<comment type="subcellular location">
    <subcellularLocation>
        <location evidence="1 7">Cell membrane</location>
        <topology evidence="1 7">Multi-pass membrane protein</topology>
    </subcellularLocation>
</comment>
<keyword evidence="6 7" id="KW-0472">Membrane</keyword>
<keyword evidence="2 7" id="KW-0813">Transport</keyword>
<proteinExistence type="inferred from homology"/>
<keyword evidence="4 7" id="KW-0812">Transmembrane</keyword>
<evidence type="ECO:0000256" key="1">
    <source>
        <dbReference type="ARBA" id="ARBA00004651"/>
    </source>
</evidence>
<dbReference type="InterPro" id="IPR045621">
    <property type="entry name" value="BPD_transp_1_N"/>
</dbReference>
<evidence type="ECO:0000313" key="9">
    <source>
        <dbReference type="EMBL" id="NYJ21344.1"/>
    </source>
</evidence>
<evidence type="ECO:0000256" key="3">
    <source>
        <dbReference type="ARBA" id="ARBA00022475"/>
    </source>
</evidence>
<organism evidence="9 10">
    <name type="scientific">Glaciibacter psychrotolerans</name>
    <dbReference type="NCBI Taxonomy" id="670054"/>
    <lineage>
        <taxon>Bacteria</taxon>
        <taxon>Bacillati</taxon>
        <taxon>Actinomycetota</taxon>
        <taxon>Actinomycetes</taxon>
        <taxon>Micrococcales</taxon>
        <taxon>Microbacteriaceae</taxon>
        <taxon>Glaciibacter</taxon>
    </lineage>
</organism>
<dbReference type="Pfam" id="PF00528">
    <property type="entry name" value="BPD_transp_1"/>
    <property type="match status" value="1"/>
</dbReference>
<dbReference type="AlphaFoldDB" id="A0A7Z0EI89"/>
<dbReference type="PANTHER" id="PTHR43163">
    <property type="entry name" value="DIPEPTIDE TRANSPORT SYSTEM PERMEASE PROTEIN DPPB-RELATED"/>
    <property type="match status" value="1"/>
</dbReference>
<evidence type="ECO:0000256" key="2">
    <source>
        <dbReference type="ARBA" id="ARBA00022448"/>
    </source>
</evidence>
<evidence type="ECO:0000256" key="5">
    <source>
        <dbReference type="ARBA" id="ARBA00022989"/>
    </source>
</evidence>
<dbReference type="InterPro" id="IPR000515">
    <property type="entry name" value="MetI-like"/>
</dbReference>
<feature type="transmembrane region" description="Helical" evidence="7">
    <location>
        <begin position="142"/>
        <end position="163"/>
    </location>
</feature>
<dbReference type="InterPro" id="IPR035906">
    <property type="entry name" value="MetI-like_sf"/>
</dbReference>
<evidence type="ECO:0000259" key="8">
    <source>
        <dbReference type="PROSITE" id="PS50928"/>
    </source>
</evidence>
<dbReference type="Proteomes" id="UP000537260">
    <property type="component" value="Unassembled WGS sequence"/>
</dbReference>